<name>A0A5P8VVH8_9NOSO</name>
<keyword evidence="2" id="KW-1185">Reference proteome</keyword>
<dbReference type="RefSeq" id="WP_118162141.1">
    <property type="nucleotide sequence ID" value="NZ_CP045226.1"/>
</dbReference>
<dbReference type="Proteomes" id="UP000326678">
    <property type="component" value="Chromosome Gxm1"/>
</dbReference>
<protein>
    <submittedName>
        <fullName evidence="1">Uncharacterized protein</fullName>
    </submittedName>
</protein>
<dbReference type="AlphaFoldDB" id="A0A5P8VVH8"/>
<evidence type="ECO:0000313" key="2">
    <source>
        <dbReference type="Proteomes" id="UP000326678"/>
    </source>
</evidence>
<dbReference type="KEGG" id="nsh:GXM_01609"/>
<gene>
    <name evidence="1" type="ORF">GXM_01609</name>
</gene>
<evidence type="ECO:0000313" key="1">
    <source>
        <dbReference type="EMBL" id="QFS44136.1"/>
    </source>
</evidence>
<proteinExistence type="predicted"/>
<sequence>MLSKRLRYKPKLKTASKSYWGSKLLAGQKIHKGDRKCSPGQLALPIGQCQVSSSPELAEVVQKFVLANRDGRFDVRV</sequence>
<reference evidence="1 2" key="1">
    <citation type="submission" date="2019-10" db="EMBL/GenBank/DDBJ databases">
        <title>Genomic and transcriptomic insights into the perfect genentic adaptation of a filamentous nitrogen-fixing cyanobacterium to rice fields.</title>
        <authorList>
            <person name="Chen Z."/>
        </authorList>
    </citation>
    <scope>NUCLEOTIDE SEQUENCE [LARGE SCALE GENOMIC DNA]</scope>
    <source>
        <strain evidence="1">CCNUC1</strain>
    </source>
</reference>
<accession>A0A5P8VVH8</accession>
<dbReference type="EMBL" id="CP045226">
    <property type="protein sequence ID" value="QFS44136.1"/>
    <property type="molecule type" value="Genomic_DNA"/>
</dbReference>
<organism evidence="1 2">
    <name type="scientific">Nostoc sphaeroides CCNUC1</name>
    <dbReference type="NCBI Taxonomy" id="2653204"/>
    <lineage>
        <taxon>Bacteria</taxon>
        <taxon>Bacillati</taxon>
        <taxon>Cyanobacteriota</taxon>
        <taxon>Cyanophyceae</taxon>
        <taxon>Nostocales</taxon>
        <taxon>Nostocaceae</taxon>
        <taxon>Nostoc</taxon>
    </lineage>
</organism>